<dbReference type="CDD" id="cd05233">
    <property type="entry name" value="SDR_c"/>
    <property type="match status" value="1"/>
</dbReference>
<sequence length="274" mass="29464">METAPETATTDFNLKGKVAAVTGAASGIGRAIALQLARQGASLILHTRSNDHGLRETANLAQAIRPQIAVELLIEDFQDPQQQDRFCQQAWDWNGGIDILVNNAGVDVLTGEAAQLTFEEKLELVYRVDVVSTIRIARTLGTRMKTIPGSSIVNIGWDQAAHGMEGDSGEMFAVSKGAIMAFSKSLAKSLAPNVRVNCVAPGWIQTAWGEDSSDYWQSRAQRESLVQTWGKPEDVAATVGFLVSSAARFVNGQVVTVNGGFNHGGQLPRDLKES</sequence>
<dbReference type="Proteomes" id="UP000240009">
    <property type="component" value="Unassembled WGS sequence"/>
</dbReference>
<protein>
    <submittedName>
        <fullName evidence="2">3-oxoacyl-ACP reductase</fullName>
    </submittedName>
</protein>
<proteinExistence type="inferred from homology"/>
<dbReference type="RefSeq" id="WP_105352497.1">
    <property type="nucleotide sequence ID" value="NZ_PUIA01000030.1"/>
</dbReference>
<reference evidence="2 3" key="1">
    <citation type="submission" date="2018-02" db="EMBL/GenBank/DDBJ databases">
        <title>Comparative genomes isolates from brazilian mangrove.</title>
        <authorList>
            <person name="Araujo J.E."/>
            <person name="Taketani R.G."/>
            <person name="Silva M.C.P."/>
            <person name="Loureco M.V."/>
            <person name="Andreote F.D."/>
        </authorList>
    </citation>
    <scope>NUCLEOTIDE SEQUENCE [LARGE SCALE GENOMIC DNA]</scope>
    <source>
        <strain evidence="2 3">HEX-2 MGV</strain>
    </source>
</reference>
<evidence type="ECO:0000256" key="1">
    <source>
        <dbReference type="ARBA" id="ARBA00006484"/>
    </source>
</evidence>
<dbReference type="PANTHER" id="PTHR42760:SF40">
    <property type="entry name" value="3-OXOACYL-[ACYL-CARRIER-PROTEIN] REDUCTASE, CHLOROPLASTIC"/>
    <property type="match status" value="1"/>
</dbReference>
<dbReference type="Pfam" id="PF13561">
    <property type="entry name" value="adh_short_C2"/>
    <property type="match status" value="1"/>
</dbReference>
<evidence type="ECO:0000313" key="2">
    <source>
        <dbReference type="EMBL" id="PQO35281.1"/>
    </source>
</evidence>
<dbReference type="GO" id="GO:0030497">
    <property type="term" value="P:fatty acid elongation"/>
    <property type="evidence" value="ECO:0007669"/>
    <property type="project" value="TreeGrafter"/>
</dbReference>
<dbReference type="EMBL" id="PUIA01000030">
    <property type="protein sequence ID" value="PQO35281.1"/>
    <property type="molecule type" value="Genomic_DNA"/>
</dbReference>
<organism evidence="2 3">
    <name type="scientific">Blastopirellula marina</name>
    <dbReference type="NCBI Taxonomy" id="124"/>
    <lineage>
        <taxon>Bacteria</taxon>
        <taxon>Pseudomonadati</taxon>
        <taxon>Planctomycetota</taxon>
        <taxon>Planctomycetia</taxon>
        <taxon>Pirellulales</taxon>
        <taxon>Pirellulaceae</taxon>
        <taxon>Blastopirellula</taxon>
    </lineage>
</organism>
<gene>
    <name evidence="2" type="ORF">C5Y96_09610</name>
</gene>
<evidence type="ECO:0000313" key="3">
    <source>
        <dbReference type="Proteomes" id="UP000240009"/>
    </source>
</evidence>
<dbReference type="PRINTS" id="PR00081">
    <property type="entry name" value="GDHRDH"/>
</dbReference>
<dbReference type="SUPFAM" id="SSF51735">
    <property type="entry name" value="NAD(P)-binding Rossmann-fold domains"/>
    <property type="match status" value="1"/>
</dbReference>
<comment type="similarity">
    <text evidence="1">Belongs to the short-chain dehydrogenases/reductases (SDR) family.</text>
</comment>
<comment type="caution">
    <text evidence="2">The sequence shown here is derived from an EMBL/GenBank/DDBJ whole genome shotgun (WGS) entry which is preliminary data.</text>
</comment>
<accession>A0A2S8FSX4</accession>
<dbReference type="AlphaFoldDB" id="A0A2S8FSX4"/>
<dbReference type="PANTHER" id="PTHR42760">
    <property type="entry name" value="SHORT-CHAIN DEHYDROGENASES/REDUCTASES FAMILY MEMBER"/>
    <property type="match status" value="1"/>
</dbReference>
<dbReference type="Gene3D" id="3.40.50.720">
    <property type="entry name" value="NAD(P)-binding Rossmann-like Domain"/>
    <property type="match status" value="1"/>
</dbReference>
<dbReference type="InterPro" id="IPR002347">
    <property type="entry name" value="SDR_fam"/>
</dbReference>
<dbReference type="InterPro" id="IPR036291">
    <property type="entry name" value="NAD(P)-bd_dom_sf"/>
</dbReference>
<dbReference type="GO" id="GO:0016616">
    <property type="term" value="F:oxidoreductase activity, acting on the CH-OH group of donors, NAD or NADP as acceptor"/>
    <property type="evidence" value="ECO:0007669"/>
    <property type="project" value="TreeGrafter"/>
</dbReference>
<dbReference type="PRINTS" id="PR00080">
    <property type="entry name" value="SDRFAMILY"/>
</dbReference>
<name>A0A2S8FSX4_9BACT</name>
<dbReference type="OrthoDB" id="248827at2"/>